<dbReference type="InterPro" id="IPR008984">
    <property type="entry name" value="SMAD_FHA_dom_sf"/>
</dbReference>
<dbReference type="AlphaFoldDB" id="A0A553JZG7"/>
<keyword evidence="5" id="KW-1185">Reference proteome</keyword>
<evidence type="ECO:0000313" key="5">
    <source>
        <dbReference type="Proteomes" id="UP000317638"/>
    </source>
</evidence>
<evidence type="ECO:0000256" key="2">
    <source>
        <dbReference type="SAM" id="MobiDB-lite"/>
    </source>
</evidence>
<evidence type="ECO:0000313" key="4">
    <source>
        <dbReference type="EMBL" id="TRY17839.1"/>
    </source>
</evidence>
<evidence type="ECO:0000256" key="1">
    <source>
        <dbReference type="ARBA" id="ARBA00022553"/>
    </source>
</evidence>
<feature type="compositionally biased region" description="Low complexity" evidence="2">
    <location>
        <begin position="295"/>
        <end position="314"/>
    </location>
</feature>
<feature type="region of interest" description="Disordered" evidence="2">
    <location>
        <begin position="176"/>
        <end position="278"/>
    </location>
</feature>
<dbReference type="InterPro" id="IPR000253">
    <property type="entry name" value="FHA_dom"/>
</dbReference>
<sequence>MTLPMAAWRVTYTPGNWLVLSGPTMLVVMLPAPARMSGLVNSLWADIANARSVDGLLELLNSYGLDSMPDFGAFFWDANGLHGVARGRIKVTDTDTGAIAVDGEQTVTWREENLGADRHLRIDMEPVDQDAVLQLPLVVGAVTASAIYLTTHADEQIRFPSNEQLGVVPRIPVLGVRPRPRRSAPEVEADEPAAPAQPAAAAVGVPVTAQEAEPEPTSEPEPEPEPSPEPEAGTVAEPETENTLEQEPAAADETAPAPEASPLPEVPQSPTAQPSADADAIGTGELAFDTQVMEAPAEPEAPLSAGAAPVAPAPTGIPSAQPPVAPTPAAPTPAAPTGGPVVVPGGFAQQSASDDDGGTIFSTGLAATHKPAAPADSDPDPQVLAVPCANGHANAPGARHCRLCKAPVDSSNARLIRRPALAGVHSNKGEFADIVAGVLVGRSPDASKAPAGSYLMRVPSPSSDISRNHVLVSTRDWSIVVTDLHSTNGTTVMPVGEQPFVLANGDTVQVELGTILDLGDGVSLRIEPPRG</sequence>
<gene>
    <name evidence="4" type="ORF">FOJ82_11275</name>
</gene>
<name>A0A553JZG7_9ACTN</name>
<feature type="compositionally biased region" description="Acidic residues" evidence="2">
    <location>
        <begin position="212"/>
        <end position="228"/>
    </location>
</feature>
<feature type="compositionally biased region" description="Low complexity" evidence="2">
    <location>
        <begin position="335"/>
        <end position="346"/>
    </location>
</feature>
<dbReference type="RefSeq" id="WP_143938579.1">
    <property type="nucleotide sequence ID" value="NZ_VKKG01000004.1"/>
</dbReference>
<reference evidence="4 5" key="1">
    <citation type="submission" date="2019-07" db="EMBL/GenBank/DDBJ databases">
        <authorList>
            <person name="Zhou L.-Y."/>
        </authorList>
    </citation>
    <scope>NUCLEOTIDE SEQUENCE [LARGE SCALE GENOMIC DNA]</scope>
    <source>
        <strain evidence="4 5">YIM 101269</strain>
    </source>
</reference>
<protein>
    <submittedName>
        <fullName evidence="4">FHA domain-containing protein</fullName>
    </submittedName>
</protein>
<feature type="compositionally biased region" description="Pro residues" evidence="2">
    <location>
        <begin position="320"/>
        <end position="334"/>
    </location>
</feature>
<dbReference type="SUPFAM" id="SSF49879">
    <property type="entry name" value="SMAD/FHA domain"/>
    <property type="match status" value="1"/>
</dbReference>
<organism evidence="4 5">
    <name type="scientific">Tessaracoccus rhinocerotis</name>
    <dbReference type="NCBI Taxonomy" id="1689449"/>
    <lineage>
        <taxon>Bacteria</taxon>
        <taxon>Bacillati</taxon>
        <taxon>Actinomycetota</taxon>
        <taxon>Actinomycetes</taxon>
        <taxon>Propionibacteriales</taxon>
        <taxon>Propionibacteriaceae</taxon>
        <taxon>Tessaracoccus</taxon>
    </lineage>
</organism>
<keyword evidence="1" id="KW-0597">Phosphoprotein</keyword>
<feature type="domain" description="FHA" evidence="3">
    <location>
        <begin position="438"/>
        <end position="492"/>
    </location>
</feature>
<dbReference type="OrthoDB" id="5485098at2"/>
<comment type="caution">
    <text evidence="4">The sequence shown here is derived from an EMBL/GenBank/DDBJ whole genome shotgun (WGS) entry which is preliminary data.</text>
</comment>
<dbReference type="CDD" id="cd00060">
    <property type="entry name" value="FHA"/>
    <property type="match status" value="1"/>
</dbReference>
<dbReference type="Proteomes" id="UP000317638">
    <property type="component" value="Unassembled WGS sequence"/>
</dbReference>
<feature type="region of interest" description="Disordered" evidence="2">
    <location>
        <begin position="295"/>
        <end position="361"/>
    </location>
</feature>
<feature type="compositionally biased region" description="Low complexity" evidence="2">
    <location>
        <begin position="245"/>
        <end position="258"/>
    </location>
</feature>
<evidence type="ECO:0000259" key="3">
    <source>
        <dbReference type="PROSITE" id="PS50006"/>
    </source>
</evidence>
<dbReference type="EMBL" id="VKKG01000004">
    <property type="protein sequence ID" value="TRY17839.1"/>
    <property type="molecule type" value="Genomic_DNA"/>
</dbReference>
<feature type="compositionally biased region" description="Low complexity" evidence="2">
    <location>
        <begin position="192"/>
        <end position="209"/>
    </location>
</feature>
<dbReference type="Pfam" id="PF00498">
    <property type="entry name" value="FHA"/>
    <property type="match status" value="1"/>
</dbReference>
<dbReference type="PROSITE" id="PS50006">
    <property type="entry name" value="FHA_DOMAIN"/>
    <property type="match status" value="1"/>
</dbReference>
<accession>A0A553JZG7</accession>
<dbReference type="Gene3D" id="2.60.200.20">
    <property type="match status" value="1"/>
</dbReference>
<proteinExistence type="predicted"/>